<evidence type="ECO:0000259" key="1">
    <source>
        <dbReference type="PROSITE" id="PS50404"/>
    </source>
</evidence>
<reference evidence="2 3" key="1">
    <citation type="submission" date="2020-01" db="EMBL/GenBank/DDBJ databases">
        <title>Genomes of bacteria type strains.</title>
        <authorList>
            <person name="Chen J."/>
            <person name="Zhu S."/>
            <person name="Chen J."/>
        </authorList>
    </citation>
    <scope>NUCLEOTIDE SEQUENCE [LARGE SCALE GENOMIC DNA]</scope>
    <source>
        <strain evidence="2 3">KCTC 52919</strain>
    </source>
</reference>
<dbReference type="InterPro" id="IPR004045">
    <property type="entry name" value="Glutathione_S-Trfase_N"/>
</dbReference>
<comment type="caution">
    <text evidence="2">The sequence shown here is derived from an EMBL/GenBank/DDBJ whole genome shotgun (WGS) entry which is preliminary data.</text>
</comment>
<dbReference type="Pfam" id="PF13409">
    <property type="entry name" value="GST_N_2"/>
    <property type="match status" value="1"/>
</dbReference>
<dbReference type="GO" id="GO:0016740">
    <property type="term" value="F:transferase activity"/>
    <property type="evidence" value="ECO:0007669"/>
    <property type="project" value="UniProtKB-KW"/>
</dbReference>
<feature type="domain" description="GST N-terminal" evidence="1">
    <location>
        <begin position="1"/>
        <end position="78"/>
    </location>
</feature>
<dbReference type="GO" id="GO:0005737">
    <property type="term" value="C:cytoplasm"/>
    <property type="evidence" value="ECO:0007669"/>
    <property type="project" value="TreeGrafter"/>
</dbReference>
<dbReference type="EMBL" id="JAAAMJ010000005">
    <property type="protein sequence ID" value="NDV86966.1"/>
    <property type="molecule type" value="Genomic_DNA"/>
</dbReference>
<dbReference type="SUPFAM" id="SSF52833">
    <property type="entry name" value="Thioredoxin-like"/>
    <property type="match status" value="1"/>
</dbReference>
<evidence type="ECO:0000313" key="2">
    <source>
        <dbReference type="EMBL" id="NDV86966.1"/>
    </source>
</evidence>
<name>A0A6L9MH11_9HYPH</name>
<keyword evidence="3" id="KW-1185">Reference proteome</keyword>
<keyword evidence="2" id="KW-0808">Transferase</keyword>
<dbReference type="AlphaFoldDB" id="A0A6L9MH11"/>
<dbReference type="RefSeq" id="WP_163043707.1">
    <property type="nucleotide sequence ID" value="NZ_JAAAMJ010000005.1"/>
</dbReference>
<dbReference type="InterPro" id="IPR036282">
    <property type="entry name" value="Glutathione-S-Trfase_C_sf"/>
</dbReference>
<proteinExistence type="predicted"/>
<dbReference type="PANTHER" id="PTHR43968:SF6">
    <property type="entry name" value="GLUTATHIONE S-TRANSFERASE OMEGA"/>
    <property type="match status" value="1"/>
</dbReference>
<dbReference type="InterPro" id="IPR036249">
    <property type="entry name" value="Thioredoxin-like_sf"/>
</dbReference>
<dbReference type="PROSITE" id="PS50404">
    <property type="entry name" value="GST_NTER"/>
    <property type="match status" value="1"/>
</dbReference>
<gene>
    <name evidence="2" type="ORF">GTW51_09645</name>
</gene>
<dbReference type="CDD" id="cd03205">
    <property type="entry name" value="GST_C_6"/>
    <property type="match status" value="1"/>
</dbReference>
<dbReference type="SUPFAM" id="SSF47616">
    <property type="entry name" value="GST C-terminal domain-like"/>
    <property type="match status" value="1"/>
</dbReference>
<sequence length="198" mass="21763">MRLYYASASPFAAKVRMAASHCGFVLDEVAVDTSAEPTDLLAANPLGKIPSLVTDDGCPVFDSSVICDLFDRMGGNQLVPQPLDAWRAVKTFEATVDGVVDALLLTVYEVRYRPEEKRYDGWVDKQTRKGERGLVVLDQRLDELTEELTIAHFALAGLLGWMNIRFPGKAAGEFPRLAAWLDAFVAANPSLAEYVPRA</sequence>
<evidence type="ECO:0000313" key="3">
    <source>
        <dbReference type="Proteomes" id="UP000476332"/>
    </source>
</evidence>
<dbReference type="Pfam" id="PF13410">
    <property type="entry name" value="GST_C_2"/>
    <property type="match status" value="1"/>
</dbReference>
<dbReference type="Gene3D" id="1.20.1050.10">
    <property type="match status" value="1"/>
</dbReference>
<organism evidence="2 3">
    <name type="scientific">Aurantimonas aggregata</name>
    <dbReference type="NCBI Taxonomy" id="2047720"/>
    <lineage>
        <taxon>Bacteria</taxon>
        <taxon>Pseudomonadati</taxon>
        <taxon>Pseudomonadota</taxon>
        <taxon>Alphaproteobacteria</taxon>
        <taxon>Hyphomicrobiales</taxon>
        <taxon>Aurantimonadaceae</taxon>
        <taxon>Aurantimonas</taxon>
    </lineage>
</organism>
<accession>A0A6L9MH11</accession>
<dbReference type="Gene3D" id="3.40.30.10">
    <property type="entry name" value="Glutaredoxin"/>
    <property type="match status" value="1"/>
</dbReference>
<dbReference type="PANTHER" id="PTHR43968">
    <property type="match status" value="1"/>
</dbReference>
<dbReference type="Proteomes" id="UP000476332">
    <property type="component" value="Unassembled WGS sequence"/>
</dbReference>
<dbReference type="InterPro" id="IPR050983">
    <property type="entry name" value="GST_Omega/HSP26"/>
</dbReference>
<protein>
    <submittedName>
        <fullName evidence="2">Glutathione S-transferase</fullName>
    </submittedName>
</protein>